<dbReference type="PROSITE" id="PS50893">
    <property type="entry name" value="ABC_TRANSPORTER_2"/>
    <property type="match status" value="2"/>
</dbReference>
<reference evidence="11 12" key="1">
    <citation type="journal article" date="2021" name="Microorganisms">
        <title>Acidisoma silvae sp. nov. and Acidisomacellulosilytica sp. nov., Two Acidophilic Bacteria Isolated from Decaying Wood, Hydrolyzing Cellulose and Producing Poly-3-hydroxybutyrate.</title>
        <authorList>
            <person name="Mieszkin S."/>
            <person name="Pouder E."/>
            <person name="Uroz S."/>
            <person name="Simon-Colin C."/>
            <person name="Alain K."/>
        </authorList>
    </citation>
    <scope>NUCLEOTIDE SEQUENCE [LARGE SCALE GENOMIC DNA]</scope>
    <source>
        <strain evidence="11 12">HW T5.17</strain>
    </source>
</reference>
<evidence type="ECO:0000256" key="9">
    <source>
        <dbReference type="ARBA" id="ARBA00023136"/>
    </source>
</evidence>
<proteinExistence type="predicted"/>
<dbReference type="Gene3D" id="3.40.50.300">
    <property type="entry name" value="P-loop containing nucleotide triphosphate hydrolases"/>
    <property type="match status" value="2"/>
</dbReference>
<dbReference type="InterPro" id="IPR003593">
    <property type="entry name" value="AAA+_ATPase"/>
</dbReference>
<keyword evidence="3" id="KW-1003">Cell membrane</keyword>
<evidence type="ECO:0000256" key="7">
    <source>
        <dbReference type="ARBA" id="ARBA00022840"/>
    </source>
</evidence>
<accession>A0A963Z2D5</accession>
<dbReference type="InterPro" id="IPR003439">
    <property type="entry name" value="ABC_transporter-like_ATP-bd"/>
</dbReference>
<evidence type="ECO:0000256" key="1">
    <source>
        <dbReference type="ARBA" id="ARBA00004202"/>
    </source>
</evidence>
<evidence type="ECO:0000259" key="10">
    <source>
        <dbReference type="PROSITE" id="PS50893"/>
    </source>
</evidence>
<keyword evidence="9" id="KW-0472">Membrane</keyword>
<keyword evidence="2" id="KW-0813">Transport</keyword>
<gene>
    <name evidence="11" type="ORF">ACELLULO517_14715</name>
</gene>
<dbReference type="CDD" id="cd03216">
    <property type="entry name" value="ABC_Carb_Monos_I"/>
    <property type="match status" value="1"/>
</dbReference>
<evidence type="ECO:0000256" key="6">
    <source>
        <dbReference type="ARBA" id="ARBA00022741"/>
    </source>
</evidence>
<dbReference type="GO" id="GO:0005524">
    <property type="term" value="F:ATP binding"/>
    <property type="evidence" value="ECO:0007669"/>
    <property type="project" value="UniProtKB-KW"/>
</dbReference>
<dbReference type="RefSeq" id="WP_227308167.1">
    <property type="nucleotide sequence ID" value="NZ_JAESVA010000004.1"/>
</dbReference>
<evidence type="ECO:0000313" key="11">
    <source>
        <dbReference type="EMBL" id="MCB8881500.1"/>
    </source>
</evidence>
<dbReference type="InterPro" id="IPR017871">
    <property type="entry name" value="ABC_transporter-like_CS"/>
</dbReference>
<dbReference type="SMART" id="SM00382">
    <property type="entry name" value="AAA"/>
    <property type="match status" value="2"/>
</dbReference>
<dbReference type="SUPFAM" id="SSF52540">
    <property type="entry name" value="P-loop containing nucleoside triphosphate hydrolases"/>
    <property type="match status" value="2"/>
</dbReference>
<protein>
    <submittedName>
        <fullName evidence="11">Sugar ABC transporter ATP-binding protein</fullName>
    </submittedName>
</protein>
<feature type="domain" description="ABC transporter" evidence="10">
    <location>
        <begin position="252"/>
        <end position="495"/>
    </location>
</feature>
<dbReference type="PANTHER" id="PTHR43790:SF9">
    <property type="entry name" value="GALACTOFURANOSE TRANSPORTER ATP-BINDING PROTEIN YTFR"/>
    <property type="match status" value="1"/>
</dbReference>
<name>A0A963Z2D5_9PROT</name>
<dbReference type="InterPro" id="IPR050107">
    <property type="entry name" value="ABC_carbohydrate_import_ATPase"/>
</dbReference>
<dbReference type="Proteomes" id="UP000721844">
    <property type="component" value="Unassembled WGS sequence"/>
</dbReference>
<keyword evidence="12" id="KW-1185">Reference proteome</keyword>
<dbReference type="AlphaFoldDB" id="A0A963Z2D5"/>
<dbReference type="PROSITE" id="PS00211">
    <property type="entry name" value="ABC_TRANSPORTER_1"/>
    <property type="match status" value="1"/>
</dbReference>
<evidence type="ECO:0000313" key="12">
    <source>
        <dbReference type="Proteomes" id="UP000721844"/>
    </source>
</evidence>
<organism evidence="11 12">
    <name type="scientific">Acidisoma cellulosilyticum</name>
    <dbReference type="NCBI Taxonomy" id="2802395"/>
    <lineage>
        <taxon>Bacteria</taxon>
        <taxon>Pseudomonadati</taxon>
        <taxon>Pseudomonadota</taxon>
        <taxon>Alphaproteobacteria</taxon>
        <taxon>Acetobacterales</taxon>
        <taxon>Acidocellaceae</taxon>
        <taxon>Acidisoma</taxon>
    </lineage>
</organism>
<evidence type="ECO:0000256" key="3">
    <source>
        <dbReference type="ARBA" id="ARBA00022475"/>
    </source>
</evidence>
<evidence type="ECO:0000256" key="2">
    <source>
        <dbReference type="ARBA" id="ARBA00022448"/>
    </source>
</evidence>
<comment type="caution">
    <text evidence="11">The sequence shown here is derived from an EMBL/GenBank/DDBJ whole genome shotgun (WGS) entry which is preliminary data.</text>
</comment>
<keyword evidence="5" id="KW-0677">Repeat</keyword>
<comment type="subcellular location">
    <subcellularLocation>
        <location evidence="1">Cell membrane</location>
        <topology evidence="1">Peripheral membrane protein</topology>
    </subcellularLocation>
</comment>
<sequence length="498" mass="54053">MLSVSGIRKAFPGVQALAGVKLEVKAGEIHALVGENGAGKSTLTRIIAGVESPDEGEIRLGEAVVQWHGPAQAKAAGIHVIYQEFVLFPHLTVAENIFLGRMPRNRLGLLDHAQAERRSREILDRLGVSIDVRQQVRLLTVADQQMVEIAKAMIDTPKVLILDEPTAVIAGREVELLFTRLRRLREAGVAIIYISHRLDEIFALCDRLTVIKDGQWIATQPVAGMTRDTLITMMVGRDLAHLFPPHEQPPPAQPDVVLQAQDIHVGRRVLGCSLELHAGIITGLAGMVGSGRSELAMAIFGGLPMERGTVTIAGRSFRTITPGQAISLGIGFVTEDRKGQGLAMLQPIGANISAASLETVRRGVMRDGRREWQIAEEDIASYQIACRGPGTLVSTMSGGNQQKVLIARWARACHRVLILDEPTRGVDVGARAEIYRIMRGLAARGIAILMISSELPEVVGMSDRVYVMREGSITGILEKDEITEEAVVDLATHDRQAA</sequence>
<dbReference type="GO" id="GO:0005886">
    <property type="term" value="C:plasma membrane"/>
    <property type="evidence" value="ECO:0007669"/>
    <property type="project" value="UniProtKB-SubCell"/>
</dbReference>
<keyword evidence="4" id="KW-0762">Sugar transport</keyword>
<keyword evidence="7 11" id="KW-0067">ATP-binding</keyword>
<keyword evidence="6" id="KW-0547">Nucleotide-binding</keyword>
<dbReference type="CDD" id="cd03215">
    <property type="entry name" value="ABC_Carb_Monos_II"/>
    <property type="match status" value="1"/>
</dbReference>
<evidence type="ECO:0000256" key="4">
    <source>
        <dbReference type="ARBA" id="ARBA00022597"/>
    </source>
</evidence>
<dbReference type="Pfam" id="PF00005">
    <property type="entry name" value="ABC_tran"/>
    <property type="match status" value="2"/>
</dbReference>
<feature type="domain" description="ABC transporter" evidence="10">
    <location>
        <begin position="2"/>
        <end position="238"/>
    </location>
</feature>
<dbReference type="GO" id="GO:0016887">
    <property type="term" value="F:ATP hydrolysis activity"/>
    <property type="evidence" value="ECO:0007669"/>
    <property type="project" value="InterPro"/>
</dbReference>
<dbReference type="FunFam" id="3.40.50.300:FF:000127">
    <property type="entry name" value="Ribose import ATP-binding protein RbsA"/>
    <property type="match status" value="1"/>
</dbReference>
<dbReference type="InterPro" id="IPR027417">
    <property type="entry name" value="P-loop_NTPase"/>
</dbReference>
<evidence type="ECO:0000256" key="5">
    <source>
        <dbReference type="ARBA" id="ARBA00022737"/>
    </source>
</evidence>
<dbReference type="EMBL" id="JAESVA010000004">
    <property type="protein sequence ID" value="MCB8881500.1"/>
    <property type="molecule type" value="Genomic_DNA"/>
</dbReference>
<dbReference type="PANTHER" id="PTHR43790">
    <property type="entry name" value="CARBOHYDRATE TRANSPORT ATP-BINDING PROTEIN MG119-RELATED"/>
    <property type="match status" value="1"/>
</dbReference>
<keyword evidence="8" id="KW-1278">Translocase</keyword>
<evidence type="ECO:0000256" key="8">
    <source>
        <dbReference type="ARBA" id="ARBA00022967"/>
    </source>
</evidence>